<dbReference type="Proteomes" id="UP000680865">
    <property type="component" value="Unassembled WGS sequence"/>
</dbReference>
<dbReference type="GO" id="GO:0016987">
    <property type="term" value="F:sigma factor activity"/>
    <property type="evidence" value="ECO:0007669"/>
    <property type="project" value="UniProtKB-KW"/>
</dbReference>
<evidence type="ECO:0000256" key="4">
    <source>
        <dbReference type="ARBA" id="ARBA00023125"/>
    </source>
</evidence>
<dbReference type="SUPFAM" id="SSF88946">
    <property type="entry name" value="Sigma2 domain of RNA polymerase sigma factors"/>
    <property type="match status" value="1"/>
</dbReference>
<organism evidence="8 9">
    <name type="scientific">Winogradskya consettensis</name>
    <dbReference type="NCBI Taxonomy" id="113560"/>
    <lineage>
        <taxon>Bacteria</taxon>
        <taxon>Bacillati</taxon>
        <taxon>Actinomycetota</taxon>
        <taxon>Actinomycetes</taxon>
        <taxon>Micromonosporales</taxon>
        <taxon>Micromonosporaceae</taxon>
        <taxon>Winogradskya</taxon>
    </lineage>
</organism>
<dbReference type="PANTHER" id="PTHR43133">
    <property type="entry name" value="RNA POLYMERASE ECF-TYPE SIGMA FACTO"/>
    <property type="match status" value="1"/>
</dbReference>
<evidence type="ECO:0000313" key="8">
    <source>
        <dbReference type="EMBL" id="GIM69484.1"/>
    </source>
</evidence>
<comment type="caution">
    <text evidence="8">The sequence shown here is derived from an EMBL/GenBank/DDBJ whole genome shotgun (WGS) entry which is preliminary data.</text>
</comment>
<evidence type="ECO:0000256" key="2">
    <source>
        <dbReference type="ARBA" id="ARBA00023015"/>
    </source>
</evidence>
<dbReference type="InterPro" id="IPR013324">
    <property type="entry name" value="RNA_pol_sigma_r3/r4-like"/>
</dbReference>
<dbReference type="InterPro" id="IPR013325">
    <property type="entry name" value="RNA_pol_sigma_r2"/>
</dbReference>
<accession>A0A919SBR8</accession>
<comment type="similarity">
    <text evidence="1">Belongs to the sigma-70 factor family. ECF subfamily.</text>
</comment>
<dbReference type="InterPro" id="IPR014284">
    <property type="entry name" value="RNA_pol_sigma-70_dom"/>
</dbReference>
<dbReference type="PANTHER" id="PTHR43133:SF50">
    <property type="entry name" value="ECF RNA POLYMERASE SIGMA FACTOR SIGM"/>
    <property type="match status" value="1"/>
</dbReference>
<gene>
    <name evidence="8" type="ORF">Aco04nite_15430</name>
</gene>
<dbReference type="Gene3D" id="1.10.1740.10">
    <property type="match status" value="1"/>
</dbReference>
<dbReference type="Pfam" id="PF04542">
    <property type="entry name" value="Sigma70_r2"/>
    <property type="match status" value="1"/>
</dbReference>
<name>A0A919SBR8_9ACTN</name>
<evidence type="ECO:0000259" key="6">
    <source>
        <dbReference type="Pfam" id="PF04542"/>
    </source>
</evidence>
<dbReference type="Gene3D" id="1.10.10.10">
    <property type="entry name" value="Winged helix-like DNA-binding domain superfamily/Winged helix DNA-binding domain"/>
    <property type="match status" value="1"/>
</dbReference>
<dbReference type="SUPFAM" id="SSF88659">
    <property type="entry name" value="Sigma3 and sigma4 domains of RNA polymerase sigma factors"/>
    <property type="match status" value="1"/>
</dbReference>
<keyword evidence="3" id="KW-0731">Sigma factor</keyword>
<dbReference type="InterPro" id="IPR036388">
    <property type="entry name" value="WH-like_DNA-bd_sf"/>
</dbReference>
<evidence type="ECO:0000256" key="3">
    <source>
        <dbReference type="ARBA" id="ARBA00023082"/>
    </source>
</evidence>
<dbReference type="AlphaFoldDB" id="A0A919SBR8"/>
<proteinExistence type="inferred from homology"/>
<keyword evidence="5" id="KW-0804">Transcription</keyword>
<evidence type="ECO:0000259" key="7">
    <source>
        <dbReference type="Pfam" id="PF08281"/>
    </source>
</evidence>
<dbReference type="Pfam" id="PF08281">
    <property type="entry name" value="Sigma70_r4_2"/>
    <property type="match status" value="1"/>
</dbReference>
<evidence type="ECO:0000256" key="1">
    <source>
        <dbReference type="ARBA" id="ARBA00010641"/>
    </source>
</evidence>
<dbReference type="CDD" id="cd06171">
    <property type="entry name" value="Sigma70_r4"/>
    <property type="match status" value="1"/>
</dbReference>
<dbReference type="EMBL" id="BOQP01000007">
    <property type="protein sequence ID" value="GIM69484.1"/>
    <property type="molecule type" value="Genomic_DNA"/>
</dbReference>
<sequence>MSQRFTGPARVTPVTANVEPVRAGVRQGEPTIVAPPANFDELYAAHYGDLTVQLYMYFGDRQEAHDVVQEAFCRAYARWRTVSRYEDPVGWIRRVAWNLALSKWRRTRTALSFLSRQRRTEVRIEGPGPERVAVIAALATLPEQQRRVVVLRYMADLTVPEIAVREGVAEGTVKSWLHRSRTALAAHLGTAEETPS</sequence>
<evidence type="ECO:0000313" key="9">
    <source>
        <dbReference type="Proteomes" id="UP000680865"/>
    </source>
</evidence>
<reference evidence="8" key="1">
    <citation type="submission" date="2021-03" db="EMBL/GenBank/DDBJ databases">
        <title>Whole genome shotgun sequence of Actinoplanes consettensis NBRC 14913.</title>
        <authorList>
            <person name="Komaki H."/>
            <person name="Tamura T."/>
        </authorList>
    </citation>
    <scope>NUCLEOTIDE SEQUENCE</scope>
    <source>
        <strain evidence="8">NBRC 14913</strain>
    </source>
</reference>
<dbReference type="InterPro" id="IPR039425">
    <property type="entry name" value="RNA_pol_sigma-70-like"/>
</dbReference>
<dbReference type="InterPro" id="IPR013249">
    <property type="entry name" value="RNA_pol_sigma70_r4_t2"/>
</dbReference>
<keyword evidence="9" id="KW-1185">Reference proteome</keyword>
<feature type="domain" description="RNA polymerase sigma factor 70 region 4 type 2" evidence="7">
    <location>
        <begin position="132"/>
        <end position="184"/>
    </location>
</feature>
<dbReference type="GO" id="GO:0006352">
    <property type="term" value="P:DNA-templated transcription initiation"/>
    <property type="evidence" value="ECO:0007669"/>
    <property type="project" value="InterPro"/>
</dbReference>
<keyword evidence="2" id="KW-0805">Transcription regulation</keyword>
<dbReference type="NCBIfam" id="TIGR02937">
    <property type="entry name" value="sigma70-ECF"/>
    <property type="match status" value="1"/>
</dbReference>
<evidence type="ECO:0000256" key="5">
    <source>
        <dbReference type="ARBA" id="ARBA00023163"/>
    </source>
</evidence>
<dbReference type="GO" id="GO:0003677">
    <property type="term" value="F:DNA binding"/>
    <property type="evidence" value="ECO:0007669"/>
    <property type="project" value="UniProtKB-KW"/>
</dbReference>
<keyword evidence="4" id="KW-0238">DNA-binding</keyword>
<protein>
    <submittedName>
        <fullName evidence="8">RNA polymerase sigma24 factor</fullName>
    </submittedName>
</protein>
<feature type="domain" description="RNA polymerase sigma-70 region 2" evidence="6">
    <location>
        <begin position="42"/>
        <end position="108"/>
    </location>
</feature>
<dbReference type="InterPro" id="IPR007627">
    <property type="entry name" value="RNA_pol_sigma70_r2"/>
</dbReference>